<feature type="transmembrane region" description="Helical" evidence="8">
    <location>
        <begin position="90"/>
        <end position="110"/>
    </location>
</feature>
<comment type="subcellular location">
    <subcellularLocation>
        <location evidence="1">Membrane</location>
        <topology evidence="1">Multi-pass membrane protein</topology>
    </subcellularLocation>
</comment>
<keyword evidence="5 8" id="KW-1133">Transmembrane helix</keyword>
<dbReference type="PANTHER" id="PTHR43731:SF14">
    <property type="entry name" value="PRESENILIN-ASSOCIATED RHOMBOID-LIKE PROTEIN, MITOCHONDRIAL"/>
    <property type="match status" value="1"/>
</dbReference>
<feature type="region of interest" description="Disordered" evidence="7">
    <location>
        <begin position="1"/>
        <end position="20"/>
    </location>
</feature>
<accession>A0A1H4IVG8</accession>
<feature type="transmembrane region" description="Helical" evidence="8">
    <location>
        <begin position="146"/>
        <end position="167"/>
    </location>
</feature>
<dbReference type="GO" id="GO:0006508">
    <property type="term" value="P:proteolysis"/>
    <property type="evidence" value="ECO:0007669"/>
    <property type="project" value="UniProtKB-KW"/>
</dbReference>
<evidence type="ECO:0000256" key="2">
    <source>
        <dbReference type="ARBA" id="ARBA00009045"/>
    </source>
</evidence>
<proteinExistence type="inferred from homology"/>
<dbReference type="Proteomes" id="UP000199064">
    <property type="component" value="Unassembled WGS sequence"/>
</dbReference>
<dbReference type="GO" id="GO:0016020">
    <property type="term" value="C:membrane"/>
    <property type="evidence" value="ECO:0007669"/>
    <property type="project" value="UniProtKB-SubCell"/>
</dbReference>
<keyword evidence="4" id="KW-0378">Hydrolase</keyword>
<dbReference type="SUPFAM" id="SSF144091">
    <property type="entry name" value="Rhomboid-like"/>
    <property type="match status" value="1"/>
</dbReference>
<dbReference type="AlphaFoldDB" id="A0A1H4IVG8"/>
<keyword evidence="11" id="KW-1185">Reference proteome</keyword>
<evidence type="ECO:0000256" key="5">
    <source>
        <dbReference type="ARBA" id="ARBA00022989"/>
    </source>
</evidence>
<feature type="transmembrane region" description="Helical" evidence="8">
    <location>
        <begin position="194"/>
        <end position="215"/>
    </location>
</feature>
<evidence type="ECO:0000256" key="4">
    <source>
        <dbReference type="ARBA" id="ARBA00022801"/>
    </source>
</evidence>
<dbReference type="Pfam" id="PF01694">
    <property type="entry name" value="Rhomboid"/>
    <property type="match status" value="1"/>
</dbReference>
<evidence type="ECO:0000313" key="11">
    <source>
        <dbReference type="Proteomes" id="UP000199064"/>
    </source>
</evidence>
<feature type="domain" description="Peptidase S54 rhomboid" evidence="9">
    <location>
        <begin position="87"/>
        <end position="235"/>
    </location>
</feature>
<evidence type="ECO:0000256" key="8">
    <source>
        <dbReference type="SAM" id="Phobius"/>
    </source>
</evidence>
<evidence type="ECO:0000256" key="6">
    <source>
        <dbReference type="ARBA" id="ARBA00023136"/>
    </source>
</evidence>
<dbReference type="InterPro" id="IPR050925">
    <property type="entry name" value="Rhomboid_protease_S54"/>
</dbReference>
<dbReference type="PANTHER" id="PTHR43731">
    <property type="entry name" value="RHOMBOID PROTEASE"/>
    <property type="match status" value="1"/>
</dbReference>
<sequence length="253" mass="27388">MDRDEDHTIPTAAADRVGHGGNDGREPVFNLAPAVAGIGLVCIAIYAVEAFWLNLDQQLWLMLHFAFLPIRYTGPFALDFSALISPVTYSLLHGSWGHLLVNLIWLAAFGSPLANRIGTMRFLLFWIAGALSAVALHFVLYPSSVVPLVGASGSISAMMGAAARFAFRVDRRAPKPAFTGPVLPVSVVLRSRMVLVFLGVWMVVNLATGVFSGTTIDGPQIAWEAHIGGFLLGFFGVRAFDRRHAAPQYPQDN</sequence>
<dbReference type="RefSeq" id="WP_090326509.1">
    <property type="nucleotide sequence ID" value="NZ_FNSL01000001.1"/>
</dbReference>
<dbReference type="EMBL" id="FNSL01000001">
    <property type="protein sequence ID" value="SEB37278.1"/>
    <property type="molecule type" value="Genomic_DNA"/>
</dbReference>
<keyword evidence="6 8" id="KW-0472">Membrane</keyword>
<gene>
    <name evidence="10" type="ORF">SAMN05216452_0539</name>
</gene>
<reference evidence="11" key="1">
    <citation type="submission" date="2016-10" db="EMBL/GenBank/DDBJ databases">
        <authorList>
            <person name="Varghese N."/>
            <person name="Submissions S."/>
        </authorList>
    </citation>
    <scope>NUCLEOTIDE SEQUENCE [LARGE SCALE GENOMIC DNA]</scope>
    <source>
        <strain evidence="11">ES.061</strain>
    </source>
</reference>
<dbReference type="Gene3D" id="1.20.1540.10">
    <property type="entry name" value="Rhomboid-like"/>
    <property type="match status" value="1"/>
</dbReference>
<feature type="transmembrane region" description="Helical" evidence="8">
    <location>
        <begin position="122"/>
        <end position="140"/>
    </location>
</feature>
<feature type="transmembrane region" description="Helical" evidence="8">
    <location>
        <begin position="31"/>
        <end position="52"/>
    </location>
</feature>
<evidence type="ECO:0000259" key="9">
    <source>
        <dbReference type="Pfam" id="PF01694"/>
    </source>
</evidence>
<keyword evidence="3 8" id="KW-0812">Transmembrane</keyword>
<dbReference type="InterPro" id="IPR035952">
    <property type="entry name" value="Rhomboid-like_sf"/>
</dbReference>
<evidence type="ECO:0000256" key="3">
    <source>
        <dbReference type="ARBA" id="ARBA00022692"/>
    </source>
</evidence>
<organism evidence="10 11">
    <name type="scientific">Nitratireductor aquibiodomus</name>
    <dbReference type="NCBI Taxonomy" id="204799"/>
    <lineage>
        <taxon>Bacteria</taxon>
        <taxon>Pseudomonadati</taxon>
        <taxon>Pseudomonadota</taxon>
        <taxon>Alphaproteobacteria</taxon>
        <taxon>Hyphomicrobiales</taxon>
        <taxon>Phyllobacteriaceae</taxon>
        <taxon>Nitratireductor</taxon>
    </lineage>
</organism>
<keyword evidence="10" id="KW-0645">Protease</keyword>
<protein>
    <submittedName>
        <fullName evidence="10">Membrane associated serine protease, rhomboid family</fullName>
    </submittedName>
</protein>
<evidence type="ECO:0000313" key="10">
    <source>
        <dbReference type="EMBL" id="SEB37278.1"/>
    </source>
</evidence>
<evidence type="ECO:0000256" key="1">
    <source>
        <dbReference type="ARBA" id="ARBA00004141"/>
    </source>
</evidence>
<comment type="similarity">
    <text evidence="2">Belongs to the peptidase S54 family.</text>
</comment>
<name>A0A1H4IVG8_9HYPH</name>
<feature type="transmembrane region" description="Helical" evidence="8">
    <location>
        <begin position="59"/>
        <end position="78"/>
    </location>
</feature>
<dbReference type="GO" id="GO:0004252">
    <property type="term" value="F:serine-type endopeptidase activity"/>
    <property type="evidence" value="ECO:0007669"/>
    <property type="project" value="InterPro"/>
</dbReference>
<dbReference type="InterPro" id="IPR022764">
    <property type="entry name" value="Peptidase_S54_rhomboid_dom"/>
</dbReference>
<feature type="transmembrane region" description="Helical" evidence="8">
    <location>
        <begin position="221"/>
        <end position="240"/>
    </location>
</feature>
<evidence type="ECO:0000256" key="7">
    <source>
        <dbReference type="SAM" id="MobiDB-lite"/>
    </source>
</evidence>